<dbReference type="Proteomes" id="UP001172102">
    <property type="component" value="Unassembled WGS sequence"/>
</dbReference>
<feature type="compositionally biased region" description="Basic and acidic residues" evidence="1">
    <location>
        <begin position="146"/>
        <end position="161"/>
    </location>
</feature>
<sequence>MLHGTRGLAYVYFDRGLTHAAALDPLRRASLHSVHGWPEWSSRCEERGSPGWLRLESHPLEHRSASATSMAQCSMTGSWPHGSHAGVFGLSDVSGMGRSSPDSATHQTHVPRHRDTTSAPQSHPSEALGPCSLSARPLCSCPTSPRQEEAGGGRRPGERCKGATSSQFRPRFCVGDATCNRSIRSRPLTKPSIIEPVPGCRQAPPCCVFW</sequence>
<accession>A0AA40AY28</accession>
<keyword evidence="3" id="KW-1185">Reference proteome</keyword>
<reference evidence="2" key="1">
    <citation type="submission" date="2023-06" db="EMBL/GenBank/DDBJ databases">
        <title>Genome-scale phylogeny and comparative genomics of the fungal order Sordariales.</title>
        <authorList>
            <consortium name="Lawrence Berkeley National Laboratory"/>
            <person name="Hensen N."/>
            <person name="Bonometti L."/>
            <person name="Westerberg I."/>
            <person name="Brannstrom I.O."/>
            <person name="Guillou S."/>
            <person name="Cros-Aarteil S."/>
            <person name="Calhoun S."/>
            <person name="Haridas S."/>
            <person name="Kuo A."/>
            <person name="Mondo S."/>
            <person name="Pangilinan J."/>
            <person name="Riley R."/>
            <person name="Labutti K."/>
            <person name="Andreopoulos B."/>
            <person name="Lipzen A."/>
            <person name="Chen C."/>
            <person name="Yanf M."/>
            <person name="Daum C."/>
            <person name="Ng V."/>
            <person name="Clum A."/>
            <person name="Steindorff A."/>
            <person name="Ohm R."/>
            <person name="Martin F."/>
            <person name="Silar P."/>
            <person name="Natvig D."/>
            <person name="Lalanne C."/>
            <person name="Gautier V."/>
            <person name="Ament-Velasquez S.L."/>
            <person name="Kruys A."/>
            <person name="Hutchinson M.I."/>
            <person name="Powell A.J."/>
            <person name="Barry K."/>
            <person name="Miller A.N."/>
            <person name="Grigoriev I.V."/>
            <person name="Debuchy R."/>
            <person name="Gladieux P."/>
            <person name="Thoren M.H."/>
            <person name="Johannesson H."/>
        </authorList>
    </citation>
    <scope>NUCLEOTIDE SEQUENCE</scope>
    <source>
        <strain evidence="2">SMH4607-1</strain>
    </source>
</reference>
<comment type="caution">
    <text evidence="2">The sequence shown here is derived from an EMBL/GenBank/DDBJ whole genome shotgun (WGS) entry which is preliminary data.</text>
</comment>
<evidence type="ECO:0000256" key="1">
    <source>
        <dbReference type="SAM" id="MobiDB-lite"/>
    </source>
</evidence>
<protein>
    <submittedName>
        <fullName evidence="2">Uncharacterized protein</fullName>
    </submittedName>
</protein>
<evidence type="ECO:0000313" key="2">
    <source>
        <dbReference type="EMBL" id="KAK0724073.1"/>
    </source>
</evidence>
<dbReference type="EMBL" id="JAUKUA010000002">
    <property type="protein sequence ID" value="KAK0724073.1"/>
    <property type="molecule type" value="Genomic_DNA"/>
</dbReference>
<evidence type="ECO:0000313" key="3">
    <source>
        <dbReference type="Proteomes" id="UP001172102"/>
    </source>
</evidence>
<feature type="region of interest" description="Disordered" evidence="1">
    <location>
        <begin position="90"/>
        <end position="127"/>
    </location>
</feature>
<organism evidence="2 3">
    <name type="scientific">Lasiosphaeris hirsuta</name>
    <dbReference type="NCBI Taxonomy" id="260670"/>
    <lineage>
        <taxon>Eukaryota</taxon>
        <taxon>Fungi</taxon>
        <taxon>Dikarya</taxon>
        <taxon>Ascomycota</taxon>
        <taxon>Pezizomycotina</taxon>
        <taxon>Sordariomycetes</taxon>
        <taxon>Sordariomycetidae</taxon>
        <taxon>Sordariales</taxon>
        <taxon>Lasiosphaeriaceae</taxon>
        <taxon>Lasiosphaeris</taxon>
    </lineage>
</organism>
<feature type="region of interest" description="Disordered" evidence="1">
    <location>
        <begin position="142"/>
        <end position="164"/>
    </location>
</feature>
<proteinExistence type="predicted"/>
<gene>
    <name evidence="2" type="ORF">B0H67DRAFT_99426</name>
</gene>
<name>A0AA40AY28_9PEZI</name>
<dbReference type="AlphaFoldDB" id="A0AA40AY28"/>